<dbReference type="SUPFAM" id="SSF49464">
    <property type="entry name" value="Carboxypeptidase regulatory domain-like"/>
    <property type="match status" value="1"/>
</dbReference>
<keyword evidence="9 11" id="KW-0472">Membrane</keyword>
<dbReference type="GO" id="GO:0015344">
    <property type="term" value="F:siderophore uptake transmembrane transporter activity"/>
    <property type="evidence" value="ECO:0007669"/>
    <property type="project" value="TreeGrafter"/>
</dbReference>
<proteinExistence type="inferred from homology"/>
<dbReference type="Pfam" id="PF13715">
    <property type="entry name" value="CarbopepD_reg_2"/>
    <property type="match status" value="1"/>
</dbReference>
<evidence type="ECO:0000313" key="14">
    <source>
        <dbReference type="Proteomes" id="UP000215539"/>
    </source>
</evidence>
<dbReference type="Gene3D" id="2.40.170.20">
    <property type="entry name" value="TonB-dependent receptor, beta-barrel domain"/>
    <property type="match status" value="1"/>
</dbReference>
<dbReference type="PANTHER" id="PTHR32552">
    <property type="entry name" value="FERRICHROME IRON RECEPTOR-RELATED"/>
    <property type="match status" value="1"/>
</dbReference>
<keyword evidence="10 11" id="KW-0998">Cell outer membrane</keyword>
<dbReference type="Proteomes" id="UP000215539">
    <property type="component" value="Chromosome 1"/>
</dbReference>
<evidence type="ECO:0000256" key="10">
    <source>
        <dbReference type="ARBA" id="ARBA00023237"/>
    </source>
</evidence>
<reference evidence="13 14" key="1">
    <citation type="submission" date="2017-06" db="EMBL/GenBank/DDBJ databases">
        <authorList>
            <consortium name="Pathogen Informatics"/>
        </authorList>
    </citation>
    <scope>NUCLEOTIDE SEQUENCE [LARGE SCALE GENOMIC DNA]</scope>
    <source>
        <strain evidence="13 14">NCTC12947</strain>
    </source>
</reference>
<organism evidence="13 14">
    <name type="scientific">Capnocytophaga haemolytica</name>
    <dbReference type="NCBI Taxonomy" id="45243"/>
    <lineage>
        <taxon>Bacteria</taxon>
        <taxon>Pseudomonadati</taxon>
        <taxon>Bacteroidota</taxon>
        <taxon>Flavobacteriia</taxon>
        <taxon>Flavobacteriales</taxon>
        <taxon>Flavobacteriaceae</taxon>
        <taxon>Capnocytophaga</taxon>
    </lineage>
</organism>
<dbReference type="InterPro" id="IPR037066">
    <property type="entry name" value="Plug_dom_sf"/>
</dbReference>
<dbReference type="SUPFAM" id="SSF56935">
    <property type="entry name" value="Porins"/>
    <property type="match status" value="1"/>
</dbReference>
<comment type="subcellular location">
    <subcellularLocation>
        <location evidence="1 11">Cell outer membrane</location>
        <topology evidence="1 11">Multi-pass membrane protein</topology>
    </subcellularLocation>
</comment>
<comment type="similarity">
    <text evidence="11">Belongs to the TonB-dependent receptor family.</text>
</comment>
<keyword evidence="2 11" id="KW-0813">Transport</keyword>
<protein>
    <submittedName>
        <fullName evidence="13">Iron(III) dicitrate transport protein FecA</fullName>
    </submittedName>
</protein>
<dbReference type="InterPro" id="IPR012910">
    <property type="entry name" value="Plug_dom"/>
</dbReference>
<dbReference type="PROSITE" id="PS52016">
    <property type="entry name" value="TONB_DEPENDENT_REC_3"/>
    <property type="match status" value="1"/>
</dbReference>
<evidence type="ECO:0000256" key="6">
    <source>
        <dbReference type="ARBA" id="ARBA00022729"/>
    </source>
</evidence>
<evidence type="ECO:0000256" key="4">
    <source>
        <dbReference type="ARBA" id="ARBA00022496"/>
    </source>
</evidence>
<evidence type="ECO:0000256" key="7">
    <source>
        <dbReference type="ARBA" id="ARBA00023004"/>
    </source>
</evidence>
<evidence type="ECO:0000256" key="8">
    <source>
        <dbReference type="ARBA" id="ARBA00023065"/>
    </source>
</evidence>
<dbReference type="EMBL" id="LT906449">
    <property type="protein sequence ID" value="SNV04567.1"/>
    <property type="molecule type" value="Genomic_DNA"/>
</dbReference>
<keyword evidence="6" id="KW-0732">Signal</keyword>
<keyword evidence="4" id="KW-0410">Iron transport</keyword>
<dbReference type="InterPro" id="IPR036942">
    <property type="entry name" value="Beta-barrel_TonB_sf"/>
</dbReference>
<feature type="domain" description="TonB-dependent receptor plug" evidence="12">
    <location>
        <begin position="98"/>
        <end position="208"/>
    </location>
</feature>
<sequence length="532" mass="58494">MSGATVRLQGNSAAGVQTDAEGSYTLSFAGNNPEVVLEIVREGYEPQTVPVRLQHNENRTTYVEVVLTKEAIALEEVVVSDNPSLIANSEALSRKKLDKISGGTTVANLKELGEKCSQTLKDALVRQPGVIIQEFFGGNDQPRLNIRGSGIQSNPQSRGVALAQDGIPINFADGSYIIGVLEPQASNLVEVYKGANALEHGGATLGGAMNFVTKNGYNASPLSVKMEAGSFDYFNSSISSGFAAGKNDLFVSTSYSKSNGYRQYNSSNRFNALLNIGRKFSDKFESRLYASFTDLYFDIPGPLSRNQMNADRKQINAGPRPPQLGGLKDNYALGPNVVRDRPHRNSHIARFGSKSAYQINAHNLLTATLYYQYADDTFMYPINSSVRHDYNNDYGVKLNYDYTTAKNDLSIGVHLSQGKMHQLRRVNYRGYVSDLFAKQDLTAEHAVAYISDVYKITDKLLVNIAVQGSYDTRKVADLYDAPTRPVLFIVPNPNVRMERVLRQAAGNKIDADYSYNAVNPKGGLIYKFSDKA</sequence>
<dbReference type="AlphaFoldDB" id="A0AAX2GVF2"/>
<evidence type="ECO:0000313" key="13">
    <source>
        <dbReference type="EMBL" id="SNV04567.1"/>
    </source>
</evidence>
<evidence type="ECO:0000256" key="11">
    <source>
        <dbReference type="PROSITE-ProRule" id="PRU01360"/>
    </source>
</evidence>
<name>A0AAX2GVF2_9FLAO</name>
<evidence type="ECO:0000256" key="1">
    <source>
        <dbReference type="ARBA" id="ARBA00004571"/>
    </source>
</evidence>
<evidence type="ECO:0000256" key="3">
    <source>
        <dbReference type="ARBA" id="ARBA00022452"/>
    </source>
</evidence>
<keyword evidence="5 11" id="KW-0812">Transmembrane</keyword>
<dbReference type="InterPro" id="IPR008969">
    <property type="entry name" value="CarboxyPept-like_regulatory"/>
</dbReference>
<evidence type="ECO:0000256" key="2">
    <source>
        <dbReference type="ARBA" id="ARBA00022448"/>
    </source>
</evidence>
<keyword evidence="3 11" id="KW-1134">Transmembrane beta strand</keyword>
<gene>
    <name evidence="13" type="primary">fecA</name>
    <name evidence="13" type="ORF">SAMEA44541418_00454</name>
</gene>
<keyword evidence="7" id="KW-0408">Iron</keyword>
<keyword evidence="8" id="KW-0406">Ion transport</keyword>
<accession>A0AAX2GVF2</accession>
<dbReference type="Pfam" id="PF07715">
    <property type="entry name" value="Plug"/>
    <property type="match status" value="1"/>
</dbReference>
<evidence type="ECO:0000256" key="5">
    <source>
        <dbReference type="ARBA" id="ARBA00022692"/>
    </source>
</evidence>
<dbReference type="Gene3D" id="2.60.40.1120">
    <property type="entry name" value="Carboxypeptidase-like, regulatory domain"/>
    <property type="match status" value="1"/>
</dbReference>
<evidence type="ECO:0000259" key="12">
    <source>
        <dbReference type="Pfam" id="PF07715"/>
    </source>
</evidence>
<dbReference type="InterPro" id="IPR039426">
    <property type="entry name" value="TonB-dep_rcpt-like"/>
</dbReference>
<dbReference type="GO" id="GO:0009279">
    <property type="term" value="C:cell outer membrane"/>
    <property type="evidence" value="ECO:0007669"/>
    <property type="project" value="UniProtKB-SubCell"/>
</dbReference>
<dbReference type="Gene3D" id="2.170.130.10">
    <property type="entry name" value="TonB-dependent receptor, plug domain"/>
    <property type="match status" value="1"/>
</dbReference>
<dbReference type="PANTHER" id="PTHR32552:SF68">
    <property type="entry name" value="FERRICHROME OUTER MEMBRANE TRANSPORTER_PHAGE RECEPTOR"/>
    <property type="match status" value="1"/>
</dbReference>
<evidence type="ECO:0000256" key="9">
    <source>
        <dbReference type="ARBA" id="ARBA00023136"/>
    </source>
</evidence>